<name>A0ABS3J8U4_9HYPH</name>
<dbReference type="CDD" id="cd00077">
    <property type="entry name" value="HDc"/>
    <property type="match status" value="1"/>
</dbReference>
<dbReference type="InterPro" id="IPR006674">
    <property type="entry name" value="HD_domain"/>
</dbReference>
<dbReference type="RefSeq" id="WP_207352728.1">
    <property type="nucleotide sequence ID" value="NZ_JAFMPY010000031.1"/>
</dbReference>
<feature type="domain" description="HD/PDEase" evidence="1">
    <location>
        <begin position="74"/>
        <end position="205"/>
    </location>
</feature>
<sequence length="217" mass="23867">MTGTTVLRLRDRDIAVDDTMRAAILDEMPEIAWIGDAALRAKVLDAWAAAVASAGFARIGDMKPSGNYDGLPLRHGTQADHIRSVARMALKIAEEMDTLFPDFVYDRDLLIAGALCHDIGKVWEFDPDNIARWKANPRKSGYPSMRHPGYGIHICLTAGLPEEVAHMAAAHSAEGELLTRSLENTILRWADHTFWMVAEAGAMLAETDDWTAPNKTA</sequence>
<reference evidence="2 3" key="1">
    <citation type="submission" date="2021-03" db="EMBL/GenBank/DDBJ databases">
        <title>Whole genome sequence of Jiella sp. MQZ13P-4.</title>
        <authorList>
            <person name="Tuo L."/>
        </authorList>
    </citation>
    <scope>NUCLEOTIDE SEQUENCE [LARGE SCALE GENOMIC DNA]</scope>
    <source>
        <strain evidence="2 3">MQZ13P-4</strain>
    </source>
</reference>
<dbReference type="Gene3D" id="1.10.3210.10">
    <property type="entry name" value="Hypothetical protein af1432"/>
    <property type="match status" value="1"/>
</dbReference>
<dbReference type="SUPFAM" id="SSF109604">
    <property type="entry name" value="HD-domain/PDEase-like"/>
    <property type="match status" value="1"/>
</dbReference>
<comment type="caution">
    <text evidence="2">The sequence shown here is derived from an EMBL/GenBank/DDBJ whole genome shotgun (WGS) entry which is preliminary data.</text>
</comment>
<dbReference type="NCBIfam" id="TIGR00277">
    <property type="entry name" value="HDIG"/>
    <property type="match status" value="1"/>
</dbReference>
<dbReference type="EMBL" id="JAFMPY010000031">
    <property type="protein sequence ID" value="MBO0906094.1"/>
    <property type="molecule type" value="Genomic_DNA"/>
</dbReference>
<gene>
    <name evidence="2" type="ORF">J1C47_20795</name>
</gene>
<dbReference type="Pfam" id="PF01966">
    <property type="entry name" value="HD"/>
    <property type="match status" value="1"/>
</dbReference>
<dbReference type="InterPro" id="IPR006675">
    <property type="entry name" value="HDIG_dom"/>
</dbReference>
<evidence type="ECO:0000259" key="1">
    <source>
        <dbReference type="SMART" id="SM00471"/>
    </source>
</evidence>
<dbReference type="Proteomes" id="UP000664288">
    <property type="component" value="Unassembled WGS sequence"/>
</dbReference>
<accession>A0ABS3J8U4</accession>
<dbReference type="InterPro" id="IPR003607">
    <property type="entry name" value="HD/PDEase_dom"/>
</dbReference>
<dbReference type="SMART" id="SM00471">
    <property type="entry name" value="HDc"/>
    <property type="match status" value="1"/>
</dbReference>
<proteinExistence type="predicted"/>
<evidence type="ECO:0000313" key="3">
    <source>
        <dbReference type="Proteomes" id="UP000664288"/>
    </source>
</evidence>
<keyword evidence="3" id="KW-1185">Reference proteome</keyword>
<evidence type="ECO:0000313" key="2">
    <source>
        <dbReference type="EMBL" id="MBO0906094.1"/>
    </source>
</evidence>
<organism evidence="2 3">
    <name type="scientific">Jiella sonneratiae</name>
    <dbReference type="NCBI Taxonomy" id="2816856"/>
    <lineage>
        <taxon>Bacteria</taxon>
        <taxon>Pseudomonadati</taxon>
        <taxon>Pseudomonadota</taxon>
        <taxon>Alphaproteobacteria</taxon>
        <taxon>Hyphomicrobiales</taxon>
        <taxon>Aurantimonadaceae</taxon>
        <taxon>Jiella</taxon>
    </lineage>
</organism>
<protein>
    <submittedName>
        <fullName evidence="2">HD domain-containing protein</fullName>
    </submittedName>
</protein>